<keyword evidence="5" id="KW-0073">Auxin biosynthesis</keyword>
<dbReference type="Gene3D" id="3.90.660.10">
    <property type="match status" value="1"/>
</dbReference>
<feature type="domain" description="Amine oxidase" evidence="8">
    <location>
        <begin position="32"/>
        <end position="493"/>
    </location>
</feature>
<evidence type="ECO:0000256" key="7">
    <source>
        <dbReference type="SAM" id="MobiDB-lite"/>
    </source>
</evidence>
<dbReference type="EC" id="1.13.12.3" evidence="3"/>
<dbReference type="SUPFAM" id="SSF51905">
    <property type="entry name" value="FAD/NAD(P)-binding domain"/>
    <property type="match status" value="1"/>
</dbReference>
<dbReference type="Pfam" id="PF01593">
    <property type="entry name" value="Amino_oxidase"/>
    <property type="match status" value="1"/>
</dbReference>
<evidence type="ECO:0000313" key="10">
    <source>
        <dbReference type="Proteomes" id="UP000676194"/>
    </source>
</evidence>
<dbReference type="RefSeq" id="WP_213499780.1">
    <property type="nucleotide sequence ID" value="NZ_CP074694.1"/>
</dbReference>
<organism evidence="9 10">
    <name type="scientific">Telmatocola sphagniphila</name>
    <dbReference type="NCBI Taxonomy" id="1123043"/>
    <lineage>
        <taxon>Bacteria</taxon>
        <taxon>Pseudomonadati</taxon>
        <taxon>Planctomycetota</taxon>
        <taxon>Planctomycetia</taxon>
        <taxon>Gemmatales</taxon>
        <taxon>Gemmataceae</taxon>
    </lineage>
</organism>
<dbReference type="AlphaFoldDB" id="A0A8E6BB08"/>
<keyword evidence="10" id="KW-1185">Reference proteome</keyword>
<evidence type="ECO:0000313" key="9">
    <source>
        <dbReference type="EMBL" id="QVL34622.1"/>
    </source>
</evidence>
<evidence type="ECO:0000256" key="6">
    <source>
        <dbReference type="ARBA" id="ARBA00047321"/>
    </source>
</evidence>
<protein>
    <recommendedName>
        <fullName evidence="4">Tryptophan 2-monooxygenase</fullName>
        <ecNumber evidence="3">1.13.12.3</ecNumber>
    </recommendedName>
</protein>
<evidence type="ECO:0000256" key="3">
    <source>
        <dbReference type="ARBA" id="ARBA00012535"/>
    </source>
</evidence>
<dbReference type="InterPro" id="IPR036188">
    <property type="entry name" value="FAD/NAD-bd_sf"/>
</dbReference>
<dbReference type="GO" id="GO:0050361">
    <property type="term" value="F:tryptophan 2-monooxygenase activity"/>
    <property type="evidence" value="ECO:0007669"/>
    <property type="project" value="UniProtKB-EC"/>
</dbReference>
<dbReference type="Gene3D" id="1.10.405.10">
    <property type="entry name" value="Guanine Nucleotide Dissociation Inhibitor, domain 1"/>
    <property type="match status" value="1"/>
</dbReference>
<proteinExistence type="inferred from homology"/>
<comment type="similarity">
    <text evidence="2">Belongs to the tryptophan 2-monooxygenase family.</text>
</comment>
<comment type="pathway">
    <text evidence="1">Plant hormone metabolism; auxin biosynthesis.</text>
</comment>
<comment type="catalytic activity">
    <reaction evidence="6">
        <text>L-tryptophan + O2 = indole-3-acetamide + CO2 + H2O</text>
        <dbReference type="Rhea" id="RHEA:16165"/>
        <dbReference type="ChEBI" id="CHEBI:15377"/>
        <dbReference type="ChEBI" id="CHEBI:15379"/>
        <dbReference type="ChEBI" id="CHEBI:16031"/>
        <dbReference type="ChEBI" id="CHEBI:16526"/>
        <dbReference type="ChEBI" id="CHEBI:57912"/>
        <dbReference type="EC" id="1.13.12.3"/>
    </reaction>
</comment>
<dbReference type="KEGG" id="tsph:KIH39_12150"/>
<accession>A0A8E6BB08</accession>
<dbReference type="GO" id="GO:0009851">
    <property type="term" value="P:auxin biosynthetic process"/>
    <property type="evidence" value="ECO:0007669"/>
    <property type="project" value="UniProtKB-KW"/>
</dbReference>
<feature type="compositionally biased region" description="Low complexity" evidence="7">
    <location>
        <begin position="500"/>
        <end position="512"/>
    </location>
</feature>
<feature type="region of interest" description="Disordered" evidence="7">
    <location>
        <begin position="498"/>
        <end position="525"/>
    </location>
</feature>
<dbReference type="PANTHER" id="PTHR10742:SF410">
    <property type="entry name" value="LYSINE-SPECIFIC HISTONE DEMETHYLASE 2"/>
    <property type="match status" value="1"/>
</dbReference>
<evidence type="ECO:0000256" key="5">
    <source>
        <dbReference type="ARBA" id="ARBA00023070"/>
    </source>
</evidence>
<evidence type="ECO:0000256" key="2">
    <source>
        <dbReference type="ARBA" id="ARBA00005833"/>
    </source>
</evidence>
<sequence length="525" mass="59167">MDNPSNPDSASHELKDKTVPSVPSVAVIGAGVAGLTVAYKLALAGLKITLYEASPRIGGRILTDYEAFKYQKQYCEKGGEWIDSTHHDIRKLAHELKLDVQDITKKRIGDELFYFGGQFYGPRDFLNFNREKNVTEGEYVQLARYIGRDRRKARVNPAYAKQLDALTIDDYLLKAQDQTKAPSWVIESIRMSYKGEFGTETNEQSAMLLIQQIGTGLRRPFEVYGPKQDESQRIRGGNSKLIEALFAVLNQKKVKFFPAHTLVKIDYKGASGRHKVYVELRHNERRKTRNFDYVVLALPFTKLREVEGLEILKERGFLSPGKYQAIQEIGYGNILKIMLGMNGEPWRNNPRFPLPTNGSFRTDNPYLQNTWITSVGQTGTDSILTILVAGHEAKQPIDTIARECRKATVHLFQMSEDQLFNHRHSSHIWSEDEYVRGSYSAFRPGQYTTLRLWAGTPECEERLGFVGEHTDPELYGYMSGAVHSATKEAERILTRIRKTSSGSADSGPGAAPLPLPNVADALGSR</sequence>
<dbReference type="InterPro" id="IPR050281">
    <property type="entry name" value="Flavin_monoamine_oxidase"/>
</dbReference>
<evidence type="ECO:0000256" key="1">
    <source>
        <dbReference type="ARBA" id="ARBA00004814"/>
    </source>
</evidence>
<gene>
    <name evidence="9" type="ORF">KIH39_12150</name>
</gene>
<dbReference type="EMBL" id="CP074694">
    <property type="protein sequence ID" value="QVL34622.1"/>
    <property type="molecule type" value="Genomic_DNA"/>
</dbReference>
<dbReference type="Proteomes" id="UP000676194">
    <property type="component" value="Chromosome"/>
</dbReference>
<dbReference type="PANTHER" id="PTHR10742">
    <property type="entry name" value="FLAVIN MONOAMINE OXIDASE"/>
    <property type="match status" value="1"/>
</dbReference>
<dbReference type="Gene3D" id="3.50.50.60">
    <property type="entry name" value="FAD/NAD(P)-binding domain"/>
    <property type="match status" value="1"/>
</dbReference>
<dbReference type="PRINTS" id="PR00419">
    <property type="entry name" value="ADXRDTASE"/>
</dbReference>
<dbReference type="InterPro" id="IPR002937">
    <property type="entry name" value="Amino_oxidase"/>
</dbReference>
<name>A0A8E6BB08_9BACT</name>
<dbReference type="SUPFAM" id="SSF54373">
    <property type="entry name" value="FAD-linked reductases, C-terminal domain"/>
    <property type="match status" value="1"/>
</dbReference>
<reference evidence="9" key="1">
    <citation type="submission" date="2021-05" db="EMBL/GenBank/DDBJ databases">
        <title>Complete genome sequence of the cellulolytic planctomycete Telmatocola sphagniphila SP2T and characterization of the first cellulase from planctomycetes.</title>
        <authorList>
            <person name="Rakitin A.L."/>
            <person name="Beletsky A.V."/>
            <person name="Naumoff D.G."/>
            <person name="Kulichevskaya I.S."/>
            <person name="Mardanov A.V."/>
            <person name="Ravin N.V."/>
            <person name="Dedysh S.N."/>
        </authorList>
    </citation>
    <scope>NUCLEOTIDE SEQUENCE</scope>
    <source>
        <strain evidence="9">SP2T</strain>
    </source>
</reference>
<evidence type="ECO:0000259" key="8">
    <source>
        <dbReference type="Pfam" id="PF01593"/>
    </source>
</evidence>
<evidence type="ECO:0000256" key="4">
    <source>
        <dbReference type="ARBA" id="ARBA00017871"/>
    </source>
</evidence>